<dbReference type="RefSeq" id="WP_110579129.1">
    <property type="nucleotide sequence ID" value="NZ_BDSG01000045.1"/>
</dbReference>
<name>A0A2Z6UMN3_MICAE</name>
<dbReference type="Pfam" id="PF00535">
    <property type="entry name" value="Glycos_transf_2"/>
    <property type="match status" value="1"/>
</dbReference>
<dbReference type="InterPro" id="IPR001173">
    <property type="entry name" value="Glyco_trans_2-like"/>
</dbReference>
<dbReference type="EMBL" id="BDSG01000045">
    <property type="protein sequence ID" value="GBL10652.1"/>
    <property type="molecule type" value="Genomic_DNA"/>
</dbReference>
<protein>
    <submittedName>
        <fullName evidence="2">N-acetylglucosaminyl-diphospho-decaprenol L-rhamnosyltransferase</fullName>
        <ecNumber evidence="2">2.4.1.289</ecNumber>
    </submittedName>
</protein>
<keyword evidence="2" id="KW-0328">Glycosyltransferase</keyword>
<dbReference type="AlphaFoldDB" id="A0A2Z6UMN3"/>
<dbReference type="PANTHER" id="PTHR43179:SF7">
    <property type="entry name" value="RHAMNOSYLTRANSFERASE WBBL"/>
    <property type="match status" value="1"/>
</dbReference>
<dbReference type="PANTHER" id="PTHR43179">
    <property type="entry name" value="RHAMNOSYLTRANSFERASE WBBL"/>
    <property type="match status" value="1"/>
</dbReference>
<accession>A0A2Z6UMN3</accession>
<sequence>MAIMIIFKVKKLLKKFVFSLQEEGWKPALKKTKRKIIKILTGKSSSEFEEQVIESAKLAEPRPLEIASSDNPLVSIIIPVYNQFAYTFNCLESLSVNLSPDLAYEVIIVNDASTDETLEQLATLVKGIKVLTNAENSGFIRSCNYGASQAKGQYLYFLNNDTRILKNCLESLLKLIVNNPRVGAVGSKLIYANGKQQEAGGIIWNSADGWNYGRLDSPDEPEYNYVRPVDYCSGASLLVPTDLFKQLGGFSQDFIPAYYEDTDLCFALRELGYQVLYQPQSNVIHYEGITSGTDLSSGIKQYQVINQNKFREKWSKVLTKHLNNDANNVPKAARRLQGKPTILVIDSYVPLYDRESGCVRLLNILKLLLNLGYSVIFFPDNGYPEQPYTSVLQQLGIEVIYGTAQRYNLEEKLIKYLPLIDGVWLCRPELCDKYMDLIRLKTKVPIIYDTIDLHFLRLKRQKDYLDPSYQNTSWSWETYQKLELNYANQAEATVVVTEDEKQVLSSLGVNNVWVIPNIHEEIFLSEKVAFDQRSGLVFIGSYNHPPNIDAVKWLCLEIMPLVWASRPDIIVNLLGSNLKDEVKELANDQVIVTGYVPEVEPYFQKNRIFVAPLRFGAGMKGKIGQSLSLGLPTITTRIGAEGMGLIDHQDVLIADTAEEFAQAVIELYDNRELWQKLADNSLKTIKRYQPATVQTSLQALLSNLGIIAKDS</sequence>
<reference evidence="2 3" key="1">
    <citation type="journal article" date="2018" name="Front. Microbiol.">
        <title>Adaptation of the Freshwater Bloom-Forming Cyanobacterium Microcystis aeruginosa to Brackish Water Is Driven by Recent Horizontal Transfer of Sucrose Genes.</title>
        <authorList>
            <person name="Tanabe Y."/>
            <person name="Hodoki Y."/>
            <person name="Sano T."/>
            <person name="Tada K."/>
            <person name="Watanabe M.M."/>
        </authorList>
    </citation>
    <scope>NUCLEOTIDE SEQUENCE [LARGE SCALE GENOMIC DNA]</scope>
    <source>
        <strain evidence="2 3">Sj</strain>
    </source>
</reference>
<keyword evidence="2" id="KW-0808">Transferase</keyword>
<organism evidence="2 3">
    <name type="scientific">Microcystis aeruginosa Sj</name>
    <dbReference type="NCBI Taxonomy" id="1979544"/>
    <lineage>
        <taxon>Bacteria</taxon>
        <taxon>Bacillati</taxon>
        <taxon>Cyanobacteriota</taxon>
        <taxon>Cyanophyceae</taxon>
        <taxon>Oscillatoriophycideae</taxon>
        <taxon>Chroococcales</taxon>
        <taxon>Microcystaceae</taxon>
        <taxon>Microcystis</taxon>
    </lineage>
</organism>
<evidence type="ECO:0000313" key="2">
    <source>
        <dbReference type="EMBL" id="GBL10652.1"/>
    </source>
</evidence>
<comment type="caution">
    <text evidence="2">The sequence shown here is derived from an EMBL/GenBank/DDBJ whole genome shotgun (WGS) entry which is preliminary data.</text>
</comment>
<dbReference type="InterPro" id="IPR029044">
    <property type="entry name" value="Nucleotide-diphossugar_trans"/>
</dbReference>
<dbReference type="Gene3D" id="3.90.550.10">
    <property type="entry name" value="Spore Coat Polysaccharide Biosynthesis Protein SpsA, Chain A"/>
    <property type="match status" value="1"/>
</dbReference>
<dbReference type="Pfam" id="PF13692">
    <property type="entry name" value="Glyco_trans_1_4"/>
    <property type="match status" value="1"/>
</dbReference>
<evidence type="ECO:0000313" key="3">
    <source>
        <dbReference type="Proteomes" id="UP000248272"/>
    </source>
</evidence>
<gene>
    <name evidence="2" type="primary">wbbL_2</name>
    <name evidence="2" type="ORF">MSj_02144</name>
</gene>
<dbReference type="EC" id="2.4.1.289" evidence="2"/>
<dbReference type="SUPFAM" id="SSF53756">
    <property type="entry name" value="UDP-Glycosyltransferase/glycogen phosphorylase"/>
    <property type="match status" value="1"/>
</dbReference>
<dbReference type="CDD" id="cd04186">
    <property type="entry name" value="GT_2_like_c"/>
    <property type="match status" value="1"/>
</dbReference>
<dbReference type="Proteomes" id="UP000248272">
    <property type="component" value="Unassembled WGS sequence"/>
</dbReference>
<dbReference type="SUPFAM" id="SSF53448">
    <property type="entry name" value="Nucleotide-diphospho-sugar transferases"/>
    <property type="match status" value="1"/>
</dbReference>
<dbReference type="Gene3D" id="3.40.50.2000">
    <property type="entry name" value="Glycogen Phosphorylase B"/>
    <property type="match status" value="1"/>
</dbReference>
<dbReference type="CDD" id="cd03801">
    <property type="entry name" value="GT4_PimA-like"/>
    <property type="match status" value="1"/>
</dbReference>
<proteinExistence type="predicted"/>
<dbReference type="GO" id="GO:0102096">
    <property type="term" value="F:decaprenyl-N-acetyl-alpha-D-glucosaminyl-pyrophosphate:dTDP-alpha-L-rhamnose rhamnosyltransferase activity"/>
    <property type="evidence" value="ECO:0007669"/>
    <property type="project" value="UniProtKB-EC"/>
</dbReference>
<evidence type="ECO:0000259" key="1">
    <source>
        <dbReference type="Pfam" id="PF00535"/>
    </source>
</evidence>
<feature type="domain" description="Glycosyltransferase 2-like" evidence="1">
    <location>
        <begin position="75"/>
        <end position="195"/>
    </location>
</feature>